<dbReference type="GO" id="GO:0015031">
    <property type="term" value="P:protein transport"/>
    <property type="evidence" value="ECO:0007669"/>
    <property type="project" value="UniProtKB-KW"/>
</dbReference>
<dbReference type="PANTHER" id="PTHR23316">
    <property type="entry name" value="IMPORTIN ALPHA"/>
    <property type="match status" value="1"/>
</dbReference>
<evidence type="ECO:0000313" key="4">
    <source>
        <dbReference type="EMBL" id="CAG9327597.1"/>
    </source>
</evidence>
<sequence>MTDINFGGKIDYGRLEDRNNYFMKVDSYELIKRAENLSVNLRKDKRIKHMAQKRGLKSADTNIEENDFGLIPNYGKLKQQERLNALILSMGIIHNDYNTLIYLKQFRKILNETSEENYKEMLSKECIQTLTKYLDCGYSDEISSEVALSLVMITKGSHNQTEELVKNNFIEILMNSISLQKPKTTEYSFYALSNILGDCKEFKEILIKKYEFFEFLMPYGQWALQENNIELLKGIFYCVLNIASSLKSFDLLKRIWNFIIQFTYIEDSSIIEVILWIFHYCLTSDLSGVNELVNEVILRWILSKFASDNSIIAVKVIGDTSYFDLTQLLLKLDTLDCLYDLYRGSITPTQKFDICYIISNIVGENNSYTHNVITHPIIRKIIKALSSQHSDVVLEASWVFYNISRTAKNEDIMVLVDDKNIFSEIGEVLIDSDSQVVLNLLCFVERALKVGKINADKNHEDVNKVCCLIDDSNCLNALENLQSYRNERVYDFAMEIMTDFFGFEDNFVNFENVPDKFEFS</sequence>
<dbReference type="EMBL" id="CAJZBQ010000044">
    <property type="protein sequence ID" value="CAG9327597.1"/>
    <property type="molecule type" value="Genomic_DNA"/>
</dbReference>
<evidence type="ECO:0000313" key="5">
    <source>
        <dbReference type="Proteomes" id="UP001162131"/>
    </source>
</evidence>
<evidence type="ECO:0000256" key="1">
    <source>
        <dbReference type="ARBA" id="ARBA00010394"/>
    </source>
</evidence>
<dbReference type="SMART" id="SM00185">
    <property type="entry name" value="ARM"/>
    <property type="match status" value="2"/>
</dbReference>
<dbReference type="Proteomes" id="UP001162131">
    <property type="component" value="Unassembled WGS sequence"/>
</dbReference>
<protein>
    <recommendedName>
        <fullName evidence="6">Importin subunit alpha</fullName>
    </recommendedName>
</protein>
<accession>A0AAU9JHX6</accession>
<evidence type="ECO:0000256" key="3">
    <source>
        <dbReference type="ARBA" id="ARBA00022927"/>
    </source>
</evidence>
<dbReference type="InterPro" id="IPR032413">
    <property type="entry name" value="Arm_3"/>
</dbReference>
<keyword evidence="3" id="KW-0653">Protein transport</keyword>
<organism evidence="4 5">
    <name type="scientific">Blepharisma stoltei</name>
    <dbReference type="NCBI Taxonomy" id="1481888"/>
    <lineage>
        <taxon>Eukaryota</taxon>
        <taxon>Sar</taxon>
        <taxon>Alveolata</taxon>
        <taxon>Ciliophora</taxon>
        <taxon>Postciliodesmatophora</taxon>
        <taxon>Heterotrichea</taxon>
        <taxon>Heterotrichida</taxon>
        <taxon>Blepharismidae</taxon>
        <taxon>Blepharisma</taxon>
    </lineage>
</organism>
<dbReference type="Gene3D" id="1.25.10.10">
    <property type="entry name" value="Leucine-rich Repeat Variant"/>
    <property type="match status" value="1"/>
</dbReference>
<comment type="caution">
    <text evidence="4">The sequence shown here is derived from an EMBL/GenBank/DDBJ whole genome shotgun (WGS) entry which is preliminary data.</text>
</comment>
<comment type="similarity">
    <text evidence="1">Belongs to the importin alpha family.</text>
</comment>
<evidence type="ECO:0008006" key="6">
    <source>
        <dbReference type="Google" id="ProtNLM"/>
    </source>
</evidence>
<dbReference type="InterPro" id="IPR000225">
    <property type="entry name" value="Armadillo"/>
</dbReference>
<keyword evidence="5" id="KW-1185">Reference proteome</keyword>
<dbReference type="InterPro" id="IPR016024">
    <property type="entry name" value="ARM-type_fold"/>
</dbReference>
<dbReference type="InterPro" id="IPR011989">
    <property type="entry name" value="ARM-like"/>
</dbReference>
<evidence type="ECO:0000256" key="2">
    <source>
        <dbReference type="ARBA" id="ARBA00022448"/>
    </source>
</evidence>
<name>A0AAU9JHX6_9CILI</name>
<gene>
    <name evidence="4" type="ORF">BSTOLATCC_MIC44228</name>
</gene>
<dbReference type="SUPFAM" id="SSF48371">
    <property type="entry name" value="ARM repeat"/>
    <property type="match status" value="1"/>
</dbReference>
<dbReference type="AlphaFoldDB" id="A0AAU9JHX6"/>
<proteinExistence type="inferred from homology"/>
<keyword evidence="2" id="KW-0813">Transport</keyword>
<dbReference type="Pfam" id="PF16186">
    <property type="entry name" value="Arm_3"/>
    <property type="match status" value="1"/>
</dbReference>
<reference evidence="4" key="1">
    <citation type="submission" date="2021-09" db="EMBL/GenBank/DDBJ databases">
        <authorList>
            <consortium name="AG Swart"/>
            <person name="Singh M."/>
            <person name="Singh A."/>
            <person name="Seah K."/>
            <person name="Emmerich C."/>
        </authorList>
    </citation>
    <scope>NUCLEOTIDE SEQUENCE</scope>
    <source>
        <strain evidence="4">ATCC30299</strain>
    </source>
</reference>